<evidence type="ECO:0000259" key="8">
    <source>
        <dbReference type="PROSITE" id="PS50198"/>
    </source>
</evidence>
<keyword evidence="10" id="KW-1185">Reference proteome</keyword>
<dbReference type="HOGENOM" id="CLU_034646_5_0_7"/>
<organism evidence="9 10">
    <name type="scientific">Anaeromyxobacter dehalogenans (strain ATCC BAA-258 / DSM 21875 / 2CP-1)</name>
    <dbReference type="NCBI Taxonomy" id="455488"/>
    <lineage>
        <taxon>Bacteria</taxon>
        <taxon>Pseudomonadati</taxon>
        <taxon>Myxococcota</taxon>
        <taxon>Myxococcia</taxon>
        <taxon>Myxococcales</taxon>
        <taxon>Cystobacterineae</taxon>
        <taxon>Anaeromyxobacteraceae</taxon>
        <taxon>Anaeromyxobacter</taxon>
    </lineage>
</organism>
<evidence type="ECO:0000256" key="1">
    <source>
        <dbReference type="ARBA" id="ARBA00022729"/>
    </source>
</evidence>
<keyword evidence="5 6" id="KW-0413">Isomerase</keyword>
<dbReference type="EMBL" id="CP001359">
    <property type="protein sequence ID" value="ACL67807.1"/>
    <property type="molecule type" value="Genomic_DNA"/>
</dbReference>
<dbReference type="PANTHER" id="PTHR47637">
    <property type="entry name" value="CHAPERONE SURA"/>
    <property type="match status" value="1"/>
</dbReference>
<proteinExistence type="predicted"/>
<dbReference type="InterPro" id="IPR015391">
    <property type="entry name" value="SurA_N"/>
</dbReference>
<dbReference type="KEGG" id="acp:A2cp1_4490"/>
<dbReference type="Proteomes" id="UP000007089">
    <property type="component" value="Chromosome"/>
</dbReference>
<feature type="chain" id="PRO_5007911078" evidence="7">
    <location>
        <begin position="19"/>
        <end position="338"/>
    </location>
</feature>
<keyword evidence="2" id="KW-0574">Periplasm</keyword>
<keyword evidence="3 6" id="KW-0697">Rotamase</keyword>
<dbReference type="Gene3D" id="3.10.50.40">
    <property type="match status" value="1"/>
</dbReference>
<gene>
    <name evidence="9" type="ordered locus">A2cp1_4490</name>
</gene>
<evidence type="ECO:0000256" key="7">
    <source>
        <dbReference type="SAM" id="SignalP"/>
    </source>
</evidence>
<dbReference type="PROSITE" id="PS50198">
    <property type="entry name" value="PPIC_PPIASE_2"/>
    <property type="match status" value="1"/>
</dbReference>
<dbReference type="InterPro" id="IPR027304">
    <property type="entry name" value="Trigger_fact/SurA_dom_sf"/>
</dbReference>
<dbReference type="AlphaFoldDB" id="B8JCT7"/>
<reference evidence="9" key="1">
    <citation type="submission" date="2009-01" db="EMBL/GenBank/DDBJ databases">
        <title>Complete sequence of Anaeromyxobacter dehalogenans 2CP-1.</title>
        <authorList>
            <consortium name="US DOE Joint Genome Institute"/>
            <person name="Lucas S."/>
            <person name="Copeland A."/>
            <person name="Lapidus A."/>
            <person name="Glavina del Rio T."/>
            <person name="Dalin E."/>
            <person name="Tice H."/>
            <person name="Bruce D."/>
            <person name="Goodwin L."/>
            <person name="Pitluck S."/>
            <person name="Saunders E."/>
            <person name="Brettin T."/>
            <person name="Detter J.C."/>
            <person name="Han C."/>
            <person name="Larimer F."/>
            <person name="Land M."/>
            <person name="Hauser L."/>
            <person name="Kyrpides N."/>
            <person name="Ovchinnikova G."/>
            <person name="Beliaev A.S."/>
            <person name="Richardson P."/>
        </authorList>
    </citation>
    <scope>NUCLEOTIDE SEQUENCE</scope>
    <source>
        <strain evidence="9">2CP-1</strain>
    </source>
</reference>
<dbReference type="Pfam" id="PF09312">
    <property type="entry name" value="SurA_N"/>
    <property type="match status" value="1"/>
</dbReference>
<feature type="domain" description="PpiC" evidence="8">
    <location>
        <begin position="186"/>
        <end position="287"/>
    </location>
</feature>
<evidence type="ECO:0000313" key="10">
    <source>
        <dbReference type="Proteomes" id="UP000007089"/>
    </source>
</evidence>
<keyword evidence="4" id="KW-0143">Chaperone</keyword>
<evidence type="ECO:0000313" key="9">
    <source>
        <dbReference type="EMBL" id="ACL67807.1"/>
    </source>
</evidence>
<dbReference type="GO" id="GO:0003755">
    <property type="term" value="F:peptidyl-prolyl cis-trans isomerase activity"/>
    <property type="evidence" value="ECO:0007669"/>
    <property type="project" value="UniProtKB-KW"/>
</dbReference>
<dbReference type="SUPFAM" id="SSF109998">
    <property type="entry name" value="Triger factor/SurA peptide-binding domain-like"/>
    <property type="match status" value="1"/>
</dbReference>
<dbReference type="InterPro" id="IPR046357">
    <property type="entry name" value="PPIase_dom_sf"/>
</dbReference>
<dbReference type="InterPro" id="IPR000297">
    <property type="entry name" value="PPIase_PpiC"/>
</dbReference>
<evidence type="ECO:0000256" key="4">
    <source>
        <dbReference type="ARBA" id="ARBA00023186"/>
    </source>
</evidence>
<sequence length="338" mass="36948">MNLSLALLAVTLSNAAPAAPAATPPPAAAAQPRRVLDRVAAIVNGDVVTLQELEQRAAALGLAAADALPAGPARDKARADALRRAFDQVVSDKLFAEKAKELEIEVTEKQVDDAIEGVKKQNGFTDAQLESALASEGYSMTDYRARIRRELQNFSLLQYKVAGKIKTSEEDLRNYYQSHPQEFDGEDEVRVRHIFIPFAEGGGAQAEAQARAEGRRVLQRLKTGEDFGAVAKAVSRGPSAEEGGELGWLKRGTIHRTLEDAAFALKTGEMSGLVEAGPGVHILKVEERRRGGGKSFEQARDEIRQRLGEEQAENYRQQYVAELRRDALIDVKLPELRP</sequence>
<evidence type="ECO:0000256" key="5">
    <source>
        <dbReference type="ARBA" id="ARBA00023235"/>
    </source>
</evidence>
<name>B8JCT7_ANAD2</name>
<dbReference type="SUPFAM" id="SSF54534">
    <property type="entry name" value="FKBP-like"/>
    <property type="match status" value="1"/>
</dbReference>
<dbReference type="Gene3D" id="1.10.4030.10">
    <property type="entry name" value="Porin chaperone SurA, peptide-binding domain"/>
    <property type="match status" value="1"/>
</dbReference>
<dbReference type="InterPro" id="IPR023058">
    <property type="entry name" value="PPIase_PpiC_CS"/>
</dbReference>
<dbReference type="InterPro" id="IPR050280">
    <property type="entry name" value="OMP_Chaperone_SurA"/>
</dbReference>
<protein>
    <submittedName>
        <fullName evidence="9">PpiC-type peptidyl-prolyl cis-trans isomerase</fullName>
    </submittedName>
</protein>
<evidence type="ECO:0000256" key="2">
    <source>
        <dbReference type="ARBA" id="ARBA00022764"/>
    </source>
</evidence>
<keyword evidence="1 7" id="KW-0732">Signal</keyword>
<dbReference type="RefSeq" id="WP_015935485.1">
    <property type="nucleotide sequence ID" value="NC_011891.1"/>
</dbReference>
<evidence type="ECO:0000256" key="3">
    <source>
        <dbReference type="ARBA" id="ARBA00023110"/>
    </source>
</evidence>
<dbReference type="PROSITE" id="PS01096">
    <property type="entry name" value="PPIC_PPIASE_1"/>
    <property type="match status" value="1"/>
</dbReference>
<dbReference type="Pfam" id="PF00639">
    <property type="entry name" value="Rotamase"/>
    <property type="match status" value="1"/>
</dbReference>
<accession>B8JCT7</accession>
<feature type="signal peptide" evidence="7">
    <location>
        <begin position="1"/>
        <end position="18"/>
    </location>
</feature>
<evidence type="ECO:0000256" key="6">
    <source>
        <dbReference type="PROSITE-ProRule" id="PRU00278"/>
    </source>
</evidence>
<dbReference type="PANTHER" id="PTHR47637:SF1">
    <property type="entry name" value="CHAPERONE SURA"/>
    <property type="match status" value="1"/>
</dbReference>